<gene>
    <name evidence="14" type="primary">MSH2</name>
    <name evidence="14" type="synonym">msh2</name>
</gene>
<dbReference type="Pfam" id="PF05192">
    <property type="entry name" value="MutS_III"/>
    <property type="match status" value="1"/>
</dbReference>
<dbReference type="AlphaFoldDB" id="A0A669EG40"/>
<dbReference type="InterPro" id="IPR007860">
    <property type="entry name" value="DNA_mmatch_repair_MutS_con_dom"/>
</dbReference>
<dbReference type="Gene3D" id="3.40.1170.10">
    <property type="entry name" value="DNA repair protein MutS, domain I"/>
    <property type="match status" value="1"/>
</dbReference>
<dbReference type="FunFam" id="3.40.1170.10:FF:000003">
    <property type="entry name" value="DNA mismatch repair protein"/>
    <property type="match status" value="1"/>
</dbReference>
<dbReference type="Pfam" id="PF05190">
    <property type="entry name" value="MutS_IV"/>
    <property type="match status" value="1"/>
</dbReference>
<keyword evidence="7 12" id="KW-0238">DNA-binding</keyword>
<dbReference type="SUPFAM" id="SSF48334">
    <property type="entry name" value="DNA repair protein MutS, domain III"/>
    <property type="match status" value="1"/>
</dbReference>
<evidence type="ECO:0000256" key="8">
    <source>
        <dbReference type="ARBA" id="ARBA00023204"/>
    </source>
</evidence>
<dbReference type="SMART" id="SM00534">
    <property type="entry name" value="MUTSac"/>
    <property type="match status" value="1"/>
</dbReference>
<dbReference type="PIRSF" id="PIRSF005813">
    <property type="entry name" value="MSH2"/>
    <property type="match status" value="1"/>
</dbReference>
<keyword evidence="9" id="KW-0539">Nucleus</keyword>
<comment type="subcellular location">
    <subcellularLocation>
        <location evidence="1">Nucleus</location>
    </subcellularLocation>
</comment>
<evidence type="ECO:0000256" key="9">
    <source>
        <dbReference type="ARBA" id="ARBA00023242"/>
    </source>
</evidence>
<dbReference type="Pfam" id="PF01624">
    <property type="entry name" value="MutS_I"/>
    <property type="match status" value="1"/>
</dbReference>
<dbReference type="InterPro" id="IPR036187">
    <property type="entry name" value="DNA_mismatch_repair_MutS_sf"/>
</dbReference>
<dbReference type="SMART" id="SM00533">
    <property type="entry name" value="MUTSd"/>
    <property type="match status" value="1"/>
</dbReference>
<dbReference type="InterPro" id="IPR000432">
    <property type="entry name" value="DNA_mismatch_repair_MutS_C"/>
</dbReference>
<comment type="function">
    <text evidence="12">Component of the post-replicative DNA mismatch repair system (MMR).</text>
</comment>
<dbReference type="Gene3D" id="3.40.50.300">
    <property type="entry name" value="P-loop containing nucleotide triphosphate hydrolases"/>
    <property type="match status" value="1"/>
</dbReference>
<dbReference type="GO" id="GO:0006298">
    <property type="term" value="P:mismatch repair"/>
    <property type="evidence" value="ECO:0007669"/>
    <property type="project" value="InterPro"/>
</dbReference>
<evidence type="ECO:0000256" key="2">
    <source>
        <dbReference type="ARBA" id="ARBA00006271"/>
    </source>
</evidence>
<dbReference type="Pfam" id="PF05188">
    <property type="entry name" value="MutS_II"/>
    <property type="match status" value="1"/>
</dbReference>
<organism evidence="14 15">
    <name type="scientific">Oreochromis niloticus</name>
    <name type="common">Nile tilapia</name>
    <name type="synonym">Tilapia nilotica</name>
    <dbReference type="NCBI Taxonomy" id="8128"/>
    <lineage>
        <taxon>Eukaryota</taxon>
        <taxon>Metazoa</taxon>
        <taxon>Chordata</taxon>
        <taxon>Craniata</taxon>
        <taxon>Vertebrata</taxon>
        <taxon>Euteleostomi</taxon>
        <taxon>Actinopterygii</taxon>
        <taxon>Neopterygii</taxon>
        <taxon>Teleostei</taxon>
        <taxon>Neoteleostei</taxon>
        <taxon>Acanthomorphata</taxon>
        <taxon>Ovalentaria</taxon>
        <taxon>Cichlomorphae</taxon>
        <taxon>Cichliformes</taxon>
        <taxon>Cichlidae</taxon>
        <taxon>African cichlids</taxon>
        <taxon>Pseudocrenilabrinae</taxon>
        <taxon>Oreochromini</taxon>
        <taxon>Oreochromis</taxon>
    </lineage>
</organism>
<evidence type="ECO:0000256" key="7">
    <source>
        <dbReference type="ARBA" id="ARBA00023125"/>
    </source>
</evidence>
<dbReference type="SUPFAM" id="SSF52540">
    <property type="entry name" value="P-loop containing nucleoside triphosphate hydrolases"/>
    <property type="match status" value="1"/>
</dbReference>
<proteinExistence type="inferred from homology"/>
<dbReference type="GO" id="GO:0006312">
    <property type="term" value="P:mitotic recombination"/>
    <property type="evidence" value="ECO:0007669"/>
    <property type="project" value="TreeGrafter"/>
</dbReference>
<keyword evidence="5 12" id="KW-0227">DNA damage</keyword>
<evidence type="ECO:0000313" key="15">
    <source>
        <dbReference type="Proteomes" id="UP000005207"/>
    </source>
</evidence>
<reference evidence="14" key="2">
    <citation type="submission" date="2025-09" db="UniProtKB">
        <authorList>
            <consortium name="Ensembl"/>
        </authorList>
    </citation>
    <scope>IDENTIFICATION</scope>
</reference>
<dbReference type="InterPro" id="IPR016151">
    <property type="entry name" value="DNA_mismatch_repair_MutS_N"/>
</dbReference>
<dbReference type="FunFam" id="3.30.420.110:FF:000002">
    <property type="entry name" value="DNA mismatch repair protein"/>
    <property type="match status" value="1"/>
</dbReference>
<feature type="domain" description="DNA mismatch repair proteins mutS family" evidence="13">
    <location>
        <begin position="744"/>
        <end position="760"/>
    </location>
</feature>
<dbReference type="InterPro" id="IPR027417">
    <property type="entry name" value="P-loop_NTPase"/>
</dbReference>
<evidence type="ECO:0000256" key="6">
    <source>
        <dbReference type="ARBA" id="ARBA00022840"/>
    </source>
</evidence>
<evidence type="ECO:0000313" key="14">
    <source>
        <dbReference type="Ensembl" id="ENSONIP00000070509.1"/>
    </source>
</evidence>
<evidence type="ECO:0000256" key="4">
    <source>
        <dbReference type="ARBA" id="ARBA00022741"/>
    </source>
</evidence>
<dbReference type="GO" id="GO:0005524">
    <property type="term" value="F:ATP binding"/>
    <property type="evidence" value="ECO:0007669"/>
    <property type="project" value="UniProtKB-KW"/>
</dbReference>
<dbReference type="InterPro" id="IPR045076">
    <property type="entry name" value="MutS"/>
</dbReference>
<dbReference type="Ensembl" id="ENSONIT00000041756.1">
    <property type="protein sequence ID" value="ENSONIP00000070509.1"/>
    <property type="gene ID" value="ENSONIG00000015907.2"/>
</dbReference>
<evidence type="ECO:0000259" key="13">
    <source>
        <dbReference type="PROSITE" id="PS00486"/>
    </source>
</evidence>
<reference evidence="14" key="1">
    <citation type="submission" date="2025-08" db="UniProtKB">
        <authorList>
            <consortium name="Ensembl"/>
        </authorList>
    </citation>
    <scope>IDENTIFICATION</scope>
</reference>
<dbReference type="GO" id="GO:0032301">
    <property type="term" value="C:MutSalpha complex"/>
    <property type="evidence" value="ECO:0007669"/>
    <property type="project" value="TreeGrafter"/>
</dbReference>
<dbReference type="Gene3D" id="1.10.1420.10">
    <property type="match status" value="2"/>
</dbReference>
<sequence>MAVQPKQNLSMDSAAEHGFLNFIFSMPEKPDTTFRIFDRNDYYTVHGKDAIFAAKEVFKTNGVIKYLGSGSRKLESVVLSKLNFEAFAKDLLLVRQYRVEVYRNHSKSSKEHDWKIEYKASPGNLTQFEEILFGGGSGAEGCAGVVAVRLATGADGQRVVGVGYVDAAQRTMGVCEFPDNEIFSNLESLLVQISPKECLLAHGEANADGSKLREVVQRGGMLVSDRKRAEFNSKDMVQDLNRLLRAKRGETVASNTLPELDKQVAMSCLAAVVRFLELLSDESNFNSFSLTTLDLGQYMRLDNAAVRALNLFQGSPDDTTGAHSLAGLLNKCRTPQGQRLVNQWIKQPLMDKTKIEERLDLVESFVCDSVLRQTCQDDLLRRFPDLHRLAKKFHRHTATLQDCYRVYQAVSQIPTLITALERYSGSYKVLLNAVFLSPLRDLQTDFTKYQEMIETTLDMNQIDHHEYLVKASFDPVLSELREKMDVLEKSMQAVLNSAARQLGLEAGKTVKLESNAVLGFYLRVTCKEEKSLRNNKNFTTLDVQKNGVRFTNSKLSSLNEQYTKSREEYEEAQNAIVKEIINIASGYVDPLQTLSDVIAQLDAMASFAVASVSAPVPFVRPRFRLLDHGCRRMELLQARHPCMEMDADTAFIPNDISFVQEDKSFYIITGPNMGGKSTFIRQVGVIALMAQIGCFVPCEKAELSVIDSILARVGAGDSQVKGVSTFMSEMLETAAILRSATEKSLIIIDELGRGTSTYDGFGLAWAISEHISSKIGCFCLFATHFHELTALLFFQKKPQCRWCVAGGRGKQFHSMGTRV</sequence>
<dbReference type="Pfam" id="PF00488">
    <property type="entry name" value="MutS_V"/>
    <property type="match status" value="1"/>
</dbReference>
<dbReference type="PANTHER" id="PTHR11361:SF35">
    <property type="entry name" value="DNA MISMATCH REPAIR PROTEIN MSH2"/>
    <property type="match status" value="1"/>
</dbReference>
<dbReference type="InterPro" id="IPR007695">
    <property type="entry name" value="DNA_mismatch_repair_MutS-lik_N"/>
</dbReference>
<accession>A0A669EG40</accession>
<evidence type="ECO:0000256" key="1">
    <source>
        <dbReference type="ARBA" id="ARBA00004123"/>
    </source>
</evidence>
<dbReference type="InterPro" id="IPR007696">
    <property type="entry name" value="DNA_mismatch_repair_MutS_core"/>
</dbReference>
<keyword evidence="4 12" id="KW-0547">Nucleotide-binding</keyword>
<dbReference type="InterPro" id="IPR011184">
    <property type="entry name" value="DNA_mismatch_repair_Msh2"/>
</dbReference>
<dbReference type="GO" id="GO:0002204">
    <property type="term" value="P:somatic recombination of immunoglobulin genes involved in immune response"/>
    <property type="evidence" value="ECO:0007669"/>
    <property type="project" value="TreeGrafter"/>
</dbReference>
<dbReference type="PANTHER" id="PTHR11361">
    <property type="entry name" value="DNA MISMATCH REPAIR PROTEIN MUTS FAMILY MEMBER"/>
    <property type="match status" value="1"/>
</dbReference>
<keyword evidence="8 12" id="KW-0234">DNA repair</keyword>
<comment type="similarity">
    <text evidence="2 12">Belongs to the DNA mismatch repair MutS family.</text>
</comment>
<evidence type="ECO:0000256" key="11">
    <source>
        <dbReference type="ARBA" id="ARBA00073545"/>
    </source>
</evidence>
<protein>
    <recommendedName>
        <fullName evidence="11">DNA mismatch repair protein MSH2</fullName>
    </recommendedName>
    <alternativeName>
        <fullName evidence="3">DNA mismatch repair protein Msh2</fullName>
    </alternativeName>
    <alternativeName>
        <fullName evidence="10">MutS protein homolog 2</fullName>
    </alternativeName>
</protein>
<dbReference type="GO" id="GO:0030983">
    <property type="term" value="F:mismatched DNA binding"/>
    <property type="evidence" value="ECO:0007669"/>
    <property type="project" value="InterPro"/>
</dbReference>
<evidence type="ECO:0000256" key="5">
    <source>
        <dbReference type="ARBA" id="ARBA00022763"/>
    </source>
</evidence>
<evidence type="ECO:0000256" key="3">
    <source>
        <dbReference type="ARBA" id="ARBA00019549"/>
    </source>
</evidence>
<dbReference type="GeneTree" id="ENSGT00550000074867"/>
<name>A0A669EG40_ORENI</name>
<evidence type="ECO:0000256" key="12">
    <source>
        <dbReference type="RuleBase" id="RU003756"/>
    </source>
</evidence>
<dbReference type="GO" id="GO:0140664">
    <property type="term" value="F:ATP-dependent DNA damage sensor activity"/>
    <property type="evidence" value="ECO:0007669"/>
    <property type="project" value="InterPro"/>
</dbReference>
<keyword evidence="6" id="KW-0067">ATP-binding</keyword>
<evidence type="ECO:0000256" key="10">
    <source>
        <dbReference type="ARBA" id="ARBA00029795"/>
    </source>
</evidence>
<dbReference type="Proteomes" id="UP000005207">
    <property type="component" value="Unplaced"/>
</dbReference>
<keyword evidence="15" id="KW-1185">Reference proteome</keyword>
<dbReference type="InterPro" id="IPR007861">
    <property type="entry name" value="DNA_mismatch_repair_MutS_clamp"/>
</dbReference>
<dbReference type="InterPro" id="IPR036678">
    <property type="entry name" value="MutS_con_dom_sf"/>
</dbReference>
<dbReference type="FunFam" id="1.10.1420.10:FF:000003">
    <property type="entry name" value="DNA mismatch repair protein"/>
    <property type="match status" value="1"/>
</dbReference>
<dbReference type="PROSITE" id="PS00486">
    <property type="entry name" value="DNA_MISMATCH_REPAIR_2"/>
    <property type="match status" value="1"/>
</dbReference>
<dbReference type="Gene3D" id="3.30.420.110">
    <property type="entry name" value="MutS, connector domain"/>
    <property type="match status" value="1"/>
</dbReference>